<dbReference type="Pfam" id="PF01584">
    <property type="entry name" value="CheW"/>
    <property type="match status" value="1"/>
</dbReference>
<dbReference type="InterPro" id="IPR036061">
    <property type="entry name" value="CheW-like_dom_sf"/>
</dbReference>
<evidence type="ECO:0000259" key="1">
    <source>
        <dbReference type="PROSITE" id="PS50851"/>
    </source>
</evidence>
<evidence type="ECO:0000313" key="3">
    <source>
        <dbReference type="Proteomes" id="UP000061603"/>
    </source>
</evidence>
<dbReference type="PROSITE" id="PS50851">
    <property type="entry name" value="CHEW"/>
    <property type="match status" value="1"/>
</dbReference>
<gene>
    <name evidence="2" type="ORF">PG1C_13000</name>
</gene>
<dbReference type="EMBL" id="CP010554">
    <property type="protein sequence ID" value="AJP49103.1"/>
    <property type="molecule type" value="Genomic_DNA"/>
</dbReference>
<dbReference type="STRING" id="1565605.PG1C_13000"/>
<dbReference type="Gene3D" id="2.40.50.180">
    <property type="entry name" value="CheA-289, Domain 4"/>
    <property type="match status" value="1"/>
</dbReference>
<dbReference type="KEGG" id="rbu:PG1C_13000"/>
<sequence>MSDQGNLGGYQTQLAERLQTAQPHEAKESWLDIESGTENLPGGCRWLVNLAESGEVLPLPALTSVPLTRPWFAGIANIRGTLFSVVDFSIWRGGEPTPRTAQARLLLMGVREGTYSALLVQRAWGLRAGNDLQVVEKVGATETLAWQGERLQDASTSTCWTCLDIAALFADPNFLDVTR</sequence>
<dbReference type="Proteomes" id="UP000061603">
    <property type="component" value="Chromosome"/>
</dbReference>
<dbReference type="GO" id="GO:0006935">
    <property type="term" value="P:chemotaxis"/>
    <property type="evidence" value="ECO:0007669"/>
    <property type="project" value="InterPro"/>
</dbReference>
<dbReference type="HOGENOM" id="CLU_048995_6_0_4"/>
<organism evidence="2 3">
    <name type="scientific">Rugosibacter aromaticivorans</name>
    <dbReference type="NCBI Taxonomy" id="1565605"/>
    <lineage>
        <taxon>Bacteria</taxon>
        <taxon>Pseudomonadati</taxon>
        <taxon>Pseudomonadota</taxon>
        <taxon>Betaproteobacteria</taxon>
        <taxon>Nitrosomonadales</taxon>
        <taxon>Sterolibacteriaceae</taxon>
        <taxon>Rugosibacter</taxon>
    </lineage>
</organism>
<feature type="domain" description="CheW-like" evidence="1">
    <location>
        <begin position="27"/>
        <end position="174"/>
    </location>
</feature>
<dbReference type="InterPro" id="IPR002545">
    <property type="entry name" value="CheW-lke_dom"/>
</dbReference>
<dbReference type="RefSeq" id="WP_202635199.1">
    <property type="nucleotide sequence ID" value="NZ_CP010554.1"/>
</dbReference>
<dbReference type="SUPFAM" id="SSF50341">
    <property type="entry name" value="CheW-like"/>
    <property type="match status" value="1"/>
</dbReference>
<dbReference type="AlphaFoldDB" id="A0A0C5JBB8"/>
<protein>
    <recommendedName>
        <fullName evidence="1">CheW-like domain-containing protein</fullName>
    </recommendedName>
</protein>
<dbReference type="PATRIC" id="fig|1565605.3.peg.2752"/>
<dbReference type="GO" id="GO:0007165">
    <property type="term" value="P:signal transduction"/>
    <property type="evidence" value="ECO:0007669"/>
    <property type="project" value="InterPro"/>
</dbReference>
<proteinExistence type="predicted"/>
<reference evidence="2 3" key="1">
    <citation type="journal article" date="2015" name="Genome Announc.">
        <title>Complete Genome Sequence of a Novel Bacterium within the Family Rhodocyclaceae That Degrades Polycyclic Aromatic Hydrocarbons.</title>
        <authorList>
            <person name="Singleton D.R."/>
            <person name="Dickey A.N."/>
            <person name="Scholl E.H."/>
            <person name="Wright F.A."/>
            <person name="Aitken M.D."/>
        </authorList>
    </citation>
    <scope>NUCLEOTIDE SEQUENCE [LARGE SCALE GENOMIC DNA]</scope>
    <source>
        <strain evidence="3">PG1-Ca6</strain>
    </source>
</reference>
<name>A0A0C5JBB8_9PROT</name>
<keyword evidence="3" id="KW-1185">Reference proteome</keyword>
<evidence type="ECO:0000313" key="2">
    <source>
        <dbReference type="EMBL" id="AJP49103.1"/>
    </source>
</evidence>
<accession>A0A0C5JBB8</accession>